<evidence type="ECO:0000313" key="3">
    <source>
        <dbReference type="EMBL" id="QAT17866.1"/>
    </source>
</evidence>
<protein>
    <submittedName>
        <fullName evidence="3">Phosphate transport system regulatory protein PhoU</fullName>
    </submittedName>
</protein>
<dbReference type="PANTHER" id="PTHR42930:SF3">
    <property type="entry name" value="PHOSPHATE-SPECIFIC TRANSPORT SYSTEM ACCESSORY PROTEIN PHOU"/>
    <property type="match status" value="1"/>
</dbReference>
<organism evidence="3 4">
    <name type="scientific">Velamenicoccus archaeovorus</name>
    <dbReference type="NCBI Taxonomy" id="1930593"/>
    <lineage>
        <taxon>Bacteria</taxon>
        <taxon>Pseudomonadati</taxon>
        <taxon>Candidatus Omnitrophota</taxon>
        <taxon>Candidatus Velamenicoccus</taxon>
    </lineage>
</organism>
<comment type="similarity">
    <text evidence="1">Belongs to the PhoU family.</text>
</comment>
<dbReference type="Gene3D" id="1.20.58.220">
    <property type="entry name" value="Phosphate transport system protein phou homolog 2, domain 2"/>
    <property type="match status" value="1"/>
</dbReference>
<name>A0A410P6N9_VELA1</name>
<reference evidence="3 4" key="1">
    <citation type="submission" date="2017-01" db="EMBL/GenBank/DDBJ databases">
        <title>First insights into the biology of 'candidatus Vampirococcus archaeovorus'.</title>
        <authorList>
            <person name="Kizina J."/>
            <person name="Jordan S."/>
            <person name="Stueber K."/>
            <person name="Reinhardt R."/>
            <person name="Harder J."/>
        </authorList>
    </citation>
    <scope>NUCLEOTIDE SEQUENCE [LARGE SCALE GENOMIC DNA]</scope>
    <source>
        <strain evidence="3 4">LiM</strain>
    </source>
</reference>
<dbReference type="GO" id="GO:0045936">
    <property type="term" value="P:negative regulation of phosphate metabolic process"/>
    <property type="evidence" value="ECO:0007669"/>
    <property type="project" value="InterPro"/>
</dbReference>
<dbReference type="Proteomes" id="UP000287243">
    <property type="component" value="Chromosome"/>
</dbReference>
<proteinExistence type="inferred from homology"/>
<dbReference type="AlphaFoldDB" id="A0A410P6N9"/>
<dbReference type="RefSeq" id="WP_128700833.1">
    <property type="nucleotide sequence ID" value="NZ_CP019384.1"/>
</dbReference>
<dbReference type="KEGG" id="vai:BU251_09090"/>
<dbReference type="GO" id="GO:0030643">
    <property type="term" value="P:intracellular phosphate ion homeostasis"/>
    <property type="evidence" value="ECO:0007669"/>
    <property type="project" value="InterPro"/>
</dbReference>
<dbReference type="InterPro" id="IPR028366">
    <property type="entry name" value="PhoU"/>
</dbReference>
<dbReference type="InterPro" id="IPR026022">
    <property type="entry name" value="PhoU_dom"/>
</dbReference>
<dbReference type="SUPFAM" id="SSF109755">
    <property type="entry name" value="PhoU-like"/>
    <property type="match status" value="1"/>
</dbReference>
<keyword evidence="4" id="KW-1185">Reference proteome</keyword>
<evidence type="ECO:0000256" key="1">
    <source>
        <dbReference type="ARBA" id="ARBA00008107"/>
    </source>
</evidence>
<dbReference type="EMBL" id="CP019384">
    <property type="protein sequence ID" value="QAT17866.1"/>
    <property type="molecule type" value="Genomic_DNA"/>
</dbReference>
<feature type="domain" description="PhoU" evidence="2">
    <location>
        <begin position="38"/>
        <end position="121"/>
    </location>
</feature>
<dbReference type="Pfam" id="PF01895">
    <property type="entry name" value="PhoU"/>
    <property type="match status" value="2"/>
</dbReference>
<sequence length="223" mass="25094">MNILIWLLQKHWMDMRDISIMDIERDLKKLNDDLLKSCRLTQEAISKTSSVLMRFDAQKIQEIIDNNKKIGALCVASGEYLTNIIKQYQPEGSVLTFISSSISVNIELKQIGDLTAGIAESLLSLNTDIPERYKINISQFAKIFQNIVWDSVISFLKQDAGLAKKTILASLELRKICSRMQDDLMETNKKSETAERGESILLFVIQSVGDIAAHTVNIAEISA</sequence>
<evidence type="ECO:0000259" key="2">
    <source>
        <dbReference type="Pfam" id="PF01895"/>
    </source>
</evidence>
<dbReference type="InterPro" id="IPR038078">
    <property type="entry name" value="PhoU-like_sf"/>
</dbReference>
<dbReference type="PANTHER" id="PTHR42930">
    <property type="entry name" value="PHOSPHATE-SPECIFIC TRANSPORT SYSTEM ACCESSORY PROTEIN PHOU"/>
    <property type="match status" value="1"/>
</dbReference>
<gene>
    <name evidence="3" type="ORF">BU251_09090</name>
</gene>
<evidence type="ECO:0000313" key="4">
    <source>
        <dbReference type="Proteomes" id="UP000287243"/>
    </source>
</evidence>
<accession>A0A410P6N9</accession>
<feature type="domain" description="PhoU" evidence="2">
    <location>
        <begin position="137"/>
        <end position="221"/>
    </location>
</feature>